<reference evidence="3 4" key="1">
    <citation type="journal article" date="2009" name="Stand. Genomic Sci.">
        <title>Complete genome sequence of Slackia heliotrinireducens type strain (RHS 1).</title>
        <authorList>
            <person name="Pukall R."/>
            <person name="Lapidus A."/>
            <person name="Nolan M."/>
            <person name="Copeland A."/>
            <person name="Glavina Del Rio T."/>
            <person name="Lucas S."/>
            <person name="Chen F."/>
            <person name="Tice H."/>
            <person name="Cheng J.F."/>
            <person name="Chertkov O."/>
            <person name="Bruce D."/>
            <person name="Goodwin L."/>
            <person name="Kuske C."/>
            <person name="Brettin T."/>
            <person name="Detter J.C."/>
            <person name="Han C."/>
            <person name="Pitluck S."/>
            <person name="Pati A."/>
            <person name="Mavrommatis K."/>
            <person name="Ivanova N."/>
            <person name="Ovchinnikova G."/>
            <person name="Chen A."/>
            <person name="Palaniappan K."/>
            <person name="Schneider S."/>
            <person name="Rohde M."/>
            <person name="Chain P."/>
            <person name="D'haeseleer P."/>
            <person name="Goker M."/>
            <person name="Bristow J."/>
            <person name="Eisen J.A."/>
            <person name="Markowitz V."/>
            <person name="Kyrpides N.C."/>
            <person name="Klenk H.P."/>
            <person name="Hugenholtz P."/>
        </authorList>
    </citation>
    <scope>NUCLEOTIDE SEQUENCE [LARGE SCALE GENOMIC DNA]</scope>
    <source>
        <strain evidence="4">ATCC 29202 / DSM 20476 / NCTC 11029 / RHS 1</strain>
    </source>
</reference>
<dbReference type="eggNOG" id="COG5652">
    <property type="taxonomic scope" value="Bacteria"/>
</dbReference>
<dbReference type="InterPro" id="IPR006976">
    <property type="entry name" value="VanZ-like"/>
</dbReference>
<sequence length="154" mass="16788">MHRPDDIPKRTAPATWVVVLSWIAVAAVAIAIFAASAQTGDDLDDGTGILSVVKDWLASVAAQLAGHEVDVSPIGHFTEYLLFGTALCNALRWHMPLQRAWVYALIIASCYGVTDEFHQLFVPDRACDPADWLVDTVAAGIGAFATRSWLLKRR</sequence>
<dbReference type="NCBIfam" id="NF037970">
    <property type="entry name" value="vanZ_1"/>
    <property type="match status" value="1"/>
</dbReference>
<keyword evidence="1" id="KW-0472">Membrane</keyword>
<dbReference type="Proteomes" id="UP000002026">
    <property type="component" value="Chromosome"/>
</dbReference>
<dbReference type="EMBL" id="CP001684">
    <property type="protein sequence ID" value="ACV23311.1"/>
    <property type="molecule type" value="Genomic_DNA"/>
</dbReference>
<keyword evidence="1" id="KW-1133">Transmembrane helix</keyword>
<evidence type="ECO:0000313" key="4">
    <source>
        <dbReference type="Proteomes" id="UP000002026"/>
    </source>
</evidence>
<feature type="transmembrane region" description="Helical" evidence="1">
    <location>
        <begin position="12"/>
        <end position="35"/>
    </location>
</feature>
<dbReference type="KEGG" id="shi:Shel_23010"/>
<dbReference type="STRING" id="471855.Shel_23010"/>
<dbReference type="Pfam" id="PF04892">
    <property type="entry name" value="VanZ"/>
    <property type="match status" value="1"/>
</dbReference>
<evidence type="ECO:0000313" key="3">
    <source>
        <dbReference type="EMBL" id="ACV23311.1"/>
    </source>
</evidence>
<gene>
    <name evidence="3" type="ordered locus">Shel_23010</name>
</gene>
<evidence type="ECO:0000259" key="2">
    <source>
        <dbReference type="Pfam" id="PF04892"/>
    </source>
</evidence>
<evidence type="ECO:0000256" key="1">
    <source>
        <dbReference type="SAM" id="Phobius"/>
    </source>
</evidence>
<organism evidence="3 4">
    <name type="scientific">Slackia heliotrinireducens (strain ATCC 29202 / DSM 20476 / NCTC 11029 / RHS 1)</name>
    <name type="common">Peptococcus heliotrinreducens</name>
    <dbReference type="NCBI Taxonomy" id="471855"/>
    <lineage>
        <taxon>Bacteria</taxon>
        <taxon>Bacillati</taxon>
        <taxon>Actinomycetota</taxon>
        <taxon>Coriobacteriia</taxon>
        <taxon>Eggerthellales</taxon>
        <taxon>Eggerthellaceae</taxon>
        <taxon>Slackia</taxon>
    </lineage>
</organism>
<accession>C7N189</accession>
<dbReference type="AlphaFoldDB" id="C7N189"/>
<dbReference type="HOGENOM" id="CLU_096028_0_3_11"/>
<feature type="transmembrane region" description="Helical" evidence="1">
    <location>
        <begin position="132"/>
        <end position="150"/>
    </location>
</feature>
<keyword evidence="4" id="KW-1185">Reference proteome</keyword>
<name>C7N189_SLAHD</name>
<protein>
    <submittedName>
        <fullName evidence="3">Predicted integral membrane protein</fullName>
    </submittedName>
</protein>
<keyword evidence="1" id="KW-0812">Transmembrane</keyword>
<feature type="domain" description="VanZ-like" evidence="2">
    <location>
        <begin position="22"/>
        <end position="146"/>
    </location>
</feature>
<dbReference type="RefSeq" id="WP_012799411.1">
    <property type="nucleotide sequence ID" value="NC_013165.1"/>
</dbReference>
<proteinExistence type="predicted"/>